<organism evidence="4 5">
    <name type="scientific">Kitasatospora herbaricolor</name>
    <dbReference type="NCBI Taxonomy" id="68217"/>
    <lineage>
        <taxon>Bacteria</taxon>
        <taxon>Bacillati</taxon>
        <taxon>Actinomycetota</taxon>
        <taxon>Actinomycetes</taxon>
        <taxon>Kitasatosporales</taxon>
        <taxon>Streptomycetaceae</taxon>
        <taxon>Kitasatospora</taxon>
    </lineage>
</organism>
<dbReference type="Pfam" id="PF00550">
    <property type="entry name" value="PP-binding"/>
    <property type="match status" value="1"/>
</dbReference>
<accession>A0ABZ1WDA4</accession>
<keyword evidence="5" id="KW-1185">Reference proteome</keyword>
<name>A0ABZ1WDA4_9ACTN</name>
<dbReference type="InterPro" id="IPR009081">
    <property type="entry name" value="PP-bd_ACP"/>
</dbReference>
<feature type="domain" description="Carrier" evidence="3">
    <location>
        <begin position="4"/>
        <end position="81"/>
    </location>
</feature>
<evidence type="ECO:0000313" key="5">
    <source>
        <dbReference type="Proteomes" id="UP001432014"/>
    </source>
</evidence>
<dbReference type="PROSITE" id="PS50075">
    <property type="entry name" value="CARRIER"/>
    <property type="match status" value="1"/>
</dbReference>
<keyword evidence="2" id="KW-0597">Phosphoprotein</keyword>
<evidence type="ECO:0000259" key="3">
    <source>
        <dbReference type="PROSITE" id="PS50075"/>
    </source>
</evidence>
<dbReference type="SUPFAM" id="SSF47336">
    <property type="entry name" value="ACP-like"/>
    <property type="match status" value="1"/>
</dbReference>
<dbReference type="Gene3D" id="1.10.1200.10">
    <property type="entry name" value="ACP-like"/>
    <property type="match status" value="1"/>
</dbReference>
<protein>
    <submittedName>
        <fullName evidence="4">Acyl carrier protein</fullName>
    </submittedName>
</protein>
<keyword evidence="1" id="KW-0596">Phosphopantetheine</keyword>
<sequence length="85" mass="8980">MATMEIDDLRRILVACAGEDDGIDLSGEIEDSTFQELGYDSLALMESAARITQEYGVVLPDEAVSDAATPRTVLAVVNSMVTAAA</sequence>
<dbReference type="Proteomes" id="UP001432014">
    <property type="component" value="Chromosome"/>
</dbReference>
<gene>
    <name evidence="4" type="ORF">OG469_26220</name>
</gene>
<evidence type="ECO:0000256" key="2">
    <source>
        <dbReference type="ARBA" id="ARBA00022553"/>
    </source>
</evidence>
<dbReference type="RefSeq" id="WP_191290023.1">
    <property type="nucleotide sequence ID" value="NZ_CP108460.1"/>
</dbReference>
<dbReference type="InterPro" id="IPR036736">
    <property type="entry name" value="ACP-like_sf"/>
</dbReference>
<reference evidence="4 5" key="1">
    <citation type="submission" date="2022-10" db="EMBL/GenBank/DDBJ databases">
        <title>The complete genomes of actinobacterial strains from the NBC collection.</title>
        <authorList>
            <person name="Joergensen T.S."/>
            <person name="Alvarez Arevalo M."/>
            <person name="Sterndorff E.B."/>
            <person name="Faurdal D."/>
            <person name="Vuksanovic O."/>
            <person name="Mourched A.-S."/>
            <person name="Charusanti P."/>
            <person name="Shaw S."/>
            <person name="Blin K."/>
            <person name="Weber T."/>
        </authorList>
    </citation>
    <scope>NUCLEOTIDE SEQUENCE [LARGE SCALE GENOMIC DNA]</scope>
    <source>
        <strain evidence="4 5">NBC_01247</strain>
    </source>
</reference>
<evidence type="ECO:0000256" key="1">
    <source>
        <dbReference type="ARBA" id="ARBA00022450"/>
    </source>
</evidence>
<dbReference type="InterPro" id="IPR006162">
    <property type="entry name" value="Ppantetheine_attach_site"/>
</dbReference>
<dbReference type="PROSITE" id="PS00012">
    <property type="entry name" value="PHOSPHOPANTETHEINE"/>
    <property type="match status" value="1"/>
</dbReference>
<dbReference type="EMBL" id="CP108482">
    <property type="protein sequence ID" value="WUS58699.1"/>
    <property type="molecule type" value="Genomic_DNA"/>
</dbReference>
<evidence type="ECO:0000313" key="4">
    <source>
        <dbReference type="EMBL" id="WUS58699.1"/>
    </source>
</evidence>
<proteinExistence type="predicted"/>